<dbReference type="Proteomes" id="UP000583929">
    <property type="component" value="Unassembled WGS sequence"/>
</dbReference>
<gene>
    <name evidence="2" type="ORF">G4B88_000079</name>
</gene>
<evidence type="ECO:0000259" key="1">
    <source>
        <dbReference type="PROSITE" id="PS50144"/>
    </source>
</evidence>
<name>A0A7J6G071_CANSA</name>
<dbReference type="PANTHER" id="PTHR46162">
    <property type="entry name" value="TRAF-LIKE FAMILY PROTEIN"/>
    <property type="match status" value="1"/>
</dbReference>
<dbReference type="InterPro" id="IPR002083">
    <property type="entry name" value="MATH/TRAF_dom"/>
</dbReference>
<dbReference type="PANTHER" id="PTHR46162:SF40">
    <property type="entry name" value="TRAF-LIKE FAMILY PROTEIN"/>
    <property type="match status" value="1"/>
</dbReference>
<dbReference type="SUPFAM" id="SSF49599">
    <property type="entry name" value="TRAF domain-like"/>
    <property type="match status" value="2"/>
</dbReference>
<comment type="caution">
    <text evidence="2">The sequence shown here is derived from an EMBL/GenBank/DDBJ whole genome shotgun (WGS) entry which is preliminary data.</text>
</comment>
<dbReference type="Pfam" id="PF22486">
    <property type="entry name" value="MATH_2"/>
    <property type="match status" value="1"/>
</dbReference>
<reference evidence="2 3" key="1">
    <citation type="journal article" date="2020" name="bioRxiv">
        <title>Sequence and annotation of 42 cannabis genomes reveals extensive copy number variation in cannabinoid synthesis and pathogen resistance genes.</title>
        <authorList>
            <person name="Mckernan K.J."/>
            <person name="Helbert Y."/>
            <person name="Kane L.T."/>
            <person name="Ebling H."/>
            <person name="Zhang L."/>
            <person name="Liu B."/>
            <person name="Eaton Z."/>
            <person name="Mclaughlin S."/>
            <person name="Kingan S."/>
            <person name="Baybayan P."/>
            <person name="Concepcion G."/>
            <person name="Jordan M."/>
            <person name="Riva A."/>
            <person name="Barbazuk W."/>
            <person name="Harkins T."/>
        </authorList>
    </citation>
    <scope>NUCLEOTIDE SEQUENCE [LARGE SCALE GENOMIC DNA]</scope>
    <source>
        <strain evidence="3">cv. Jamaican Lion 4</strain>
        <tissue evidence="2">Leaf</tissue>
    </source>
</reference>
<dbReference type="AlphaFoldDB" id="A0A7J6G071"/>
<evidence type="ECO:0000313" key="2">
    <source>
        <dbReference type="EMBL" id="KAF4376391.1"/>
    </source>
</evidence>
<evidence type="ECO:0000313" key="3">
    <source>
        <dbReference type="Proteomes" id="UP000583929"/>
    </source>
</evidence>
<dbReference type="InterPro" id="IPR008974">
    <property type="entry name" value="TRAF-like"/>
</dbReference>
<proteinExistence type="predicted"/>
<sequence>MVFDSQSLMAVKVIKDQPLTTNSNQPQEISRWIRYVLPAHYLMKVESYSLLSMSSGKILTFYPNGDKRFDTNNDYVSLYLTISESNVLPKGWEVNVNFILNLYIYPKGDQRRDGKSFSMFLKLVDSRAPNNSTIYVEFCFRVIDQINSKHKQLSAENWFRKGRGFQNFMLLEDLHQSSNGYIVKDTLIVEVEFFVISQTY</sequence>
<dbReference type="CDD" id="cd00121">
    <property type="entry name" value="MATH"/>
    <property type="match status" value="1"/>
</dbReference>
<dbReference type="PROSITE" id="PS50144">
    <property type="entry name" value="MATH"/>
    <property type="match status" value="1"/>
</dbReference>
<keyword evidence="3" id="KW-1185">Reference proteome</keyword>
<accession>A0A7J6G071</accession>
<dbReference type="Gene3D" id="2.60.210.10">
    <property type="entry name" value="Apoptosis, Tumor Necrosis Factor Receptor Associated Protein 2, Chain A"/>
    <property type="match status" value="2"/>
</dbReference>
<dbReference type="EMBL" id="JAATIQ010000154">
    <property type="protein sequence ID" value="KAF4376391.1"/>
    <property type="molecule type" value="Genomic_DNA"/>
</dbReference>
<protein>
    <recommendedName>
        <fullName evidence="1">MATH domain-containing protein</fullName>
    </recommendedName>
</protein>
<feature type="domain" description="MATH" evidence="1">
    <location>
        <begin position="38"/>
        <end position="193"/>
    </location>
</feature>
<organism evidence="2 3">
    <name type="scientific">Cannabis sativa</name>
    <name type="common">Hemp</name>
    <name type="synonym">Marijuana</name>
    <dbReference type="NCBI Taxonomy" id="3483"/>
    <lineage>
        <taxon>Eukaryota</taxon>
        <taxon>Viridiplantae</taxon>
        <taxon>Streptophyta</taxon>
        <taxon>Embryophyta</taxon>
        <taxon>Tracheophyta</taxon>
        <taxon>Spermatophyta</taxon>
        <taxon>Magnoliopsida</taxon>
        <taxon>eudicotyledons</taxon>
        <taxon>Gunneridae</taxon>
        <taxon>Pentapetalae</taxon>
        <taxon>rosids</taxon>
        <taxon>fabids</taxon>
        <taxon>Rosales</taxon>
        <taxon>Cannabaceae</taxon>
        <taxon>Cannabis</taxon>
    </lineage>
</organism>